<keyword evidence="3" id="KW-0804">Transcription</keyword>
<evidence type="ECO:0000256" key="4">
    <source>
        <dbReference type="SAM" id="MobiDB-lite"/>
    </source>
</evidence>
<evidence type="ECO:0000256" key="2">
    <source>
        <dbReference type="ARBA" id="ARBA00023125"/>
    </source>
</evidence>
<keyword evidence="7" id="KW-1185">Reference proteome</keyword>
<dbReference type="Gene3D" id="1.10.10.10">
    <property type="entry name" value="Winged helix-like DNA-binding domain superfamily/Winged helix DNA-binding domain"/>
    <property type="match status" value="1"/>
</dbReference>
<dbReference type="InterPro" id="IPR000524">
    <property type="entry name" value="Tscrpt_reg_HTH_GntR"/>
</dbReference>
<protein>
    <submittedName>
        <fullName evidence="6">FadR family transcriptional regulator</fullName>
    </submittedName>
</protein>
<dbReference type="PROSITE" id="PS50949">
    <property type="entry name" value="HTH_GNTR"/>
    <property type="match status" value="1"/>
</dbReference>
<dbReference type="CDD" id="cd07377">
    <property type="entry name" value="WHTH_GntR"/>
    <property type="match status" value="1"/>
</dbReference>
<keyword evidence="1" id="KW-0805">Transcription regulation</keyword>
<evidence type="ECO:0000256" key="3">
    <source>
        <dbReference type="ARBA" id="ARBA00023163"/>
    </source>
</evidence>
<keyword evidence="2" id="KW-0238">DNA-binding</keyword>
<dbReference type="PANTHER" id="PTHR43537">
    <property type="entry name" value="TRANSCRIPTIONAL REGULATOR, GNTR FAMILY"/>
    <property type="match status" value="1"/>
</dbReference>
<organism evidence="6 7">
    <name type="scientific">Hoeflea ulvae</name>
    <dbReference type="NCBI Taxonomy" id="2983764"/>
    <lineage>
        <taxon>Bacteria</taxon>
        <taxon>Pseudomonadati</taxon>
        <taxon>Pseudomonadota</taxon>
        <taxon>Alphaproteobacteria</taxon>
        <taxon>Hyphomicrobiales</taxon>
        <taxon>Rhizobiaceae</taxon>
        <taxon>Hoeflea</taxon>
    </lineage>
</organism>
<dbReference type="SMART" id="SM00895">
    <property type="entry name" value="FCD"/>
    <property type="match status" value="1"/>
</dbReference>
<dbReference type="InterPro" id="IPR036390">
    <property type="entry name" value="WH_DNA-bd_sf"/>
</dbReference>
<dbReference type="Gene3D" id="1.20.120.530">
    <property type="entry name" value="GntR ligand-binding domain-like"/>
    <property type="match status" value="1"/>
</dbReference>
<dbReference type="EMBL" id="JAOVZQ010000001">
    <property type="protein sequence ID" value="MCY0093459.1"/>
    <property type="molecule type" value="Genomic_DNA"/>
</dbReference>
<sequence>MQDETTATPDGSDEGTNSPLADHVYGEILSQILSGSFEVGMKLPSENDYCRMFSVSRPIVRVALARLGAGGIVERKRGSGTFIKRRPSKRLVDFAQPGDFDVLLQCIEYRIEIEGTAAAFAAQRRNDQDLANIDAAHDRLRTEAMSDFITPESDLAFHQAICAATGNIFFIDTMRMIQEQTVRLLRVSLGMTTSSNSERIRRVNDEHTEIYEAISAGDPVLASAAMRMHLSRSRRRLTDSTQDRGN</sequence>
<dbReference type="Proteomes" id="UP001081283">
    <property type="component" value="Unassembled WGS sequence"/>
</dbReference>
<dbReference type="InterPro" id="IPR008920">
    <property type="entry name" value="TF_FadR/GntR_C"/>
</dbReference>
<evidence type="ECO:0000259" key="5">
    <source>
        <dbReference type="PROSITE" id="PS50949"/>
    </source>
</evidence>
<comment type="caution">
    <text evidence="6">The sequence shown here is derived from an EMBL/GenBank/DDBJ whole genome shotgun (WGS) entry which is preliminary data.</text>
</comment>
<dbReference type="InterPro" id="IPR011711">
    <property type="entry name" value="GntR_C"/>
</dbReference>
<evidence type="ECO:0000313" key="6">
    <source>
        <dbReference type="EMBL" id="MCY0093459.1"/>
    </source>
</evidence>
<name>A0ABT3YC42_9HYPH</name>
<feature type="domain" description="HTH gntR-type" evidence="5">
    <location>
        <begin position="18"/>
        <end position="86"/>
    </location>
</feature>
<dbReference type="SUPFAM" id="SSF48008">
    <property type="entry name" value="GntR ligand-binding domain-like"/>
    <property type="match status" value="1"/>
</dbReference>
<dbReference type="InterPro" id="IPR036388">
    <property type="entry name" value="WH-like_DNA-bd_sf"/>
</dbReference>
<proteinExistence type="predicted"/>
<reference evidence="6" key="1">
    <citation type="submission" date="2022-10" db="EMBL/GenBank/DDBJ databases">
        <title>Hoeflea sp. J2-29, isolated from marine algae.</title>
        <authorList>
            <person name="Kristyanto S."/>
            <person name="Kim J.M."/>
            <person name="Jeon C.O."/>
        </authorList>
    </citation>
    <scope>NUCLEOTIDE SEQUENCE</scope>
    <source>
        <strain evidence="6">J2-29</strain>
    </source>
</reference>
<evidence type="ECO:0000256" key="1">
    <source>
        <dbReference type="ARBA" id="ARBA00023015"/>
    </source>
</evidence>
<evidence type="ECO:0000313" key="7">
    <source>
        <dbReference type="Proteomes" id="UP001081283"/>
    </source>
</evidence>
<feature type="region of interest" description="Disordered" evidence="4">
    <location>
        <begin position="1"/>
        <end position="20"/>
    </location>
</feature>
<dbReference type="PRINTS" id="PR00035">
    <property type="entry name" value="HTHGNTR"/>
</dbReference>
<dbReference type="Pfam" id="PF00392">
    <property type="entry name" value="GntR"/>
    <property type="match status" value="1"/>
</dbReference>
<dbReference type="Pfam" id="PF07729">
    <property type="entry name" value="FCD"/>
    <property type="match status" value="1"/>
</dbReference>
<accession>A0ABT3YC42</accession>
<gene>
    <name evidence="6" type="ORF">OEG82_05410</name>
</gene>
<dbReference type="PANTHER" id="PTHR43537:SF44">
    <property type="entry name" value="GNTR FAMILY REGULATORY PROTEIN"/>
    <property type="match status" value="1"/>
</dbReference>
<dbReference type="SUPFAM" id="SSF46785">
    <property type="entry name" value="Winged helix' DNA-binding domain"/>
    <property type="match status" value="1"/>
</dbReference>
<dbReference type="RefSeq" id="WP_267611414.1">
    <property type="nucleotide sequence ID" value="NZ_JAOVZQ010000001.1"/>
</dbReference>
<feature type="compositionally biased region" description="Polar residues" evidence="4">
    <location>
        <begin position="1"/>
        <end position="19"/>
    </location>
</feature>
<dbReference type="SMART" id="SM00345">
    <property type="entry name" value="HTH_GNTR"/>
    <property type="match status" value="1"/>
</dbReference>